<accession>V7IUS8</accession>
<sequence length="55" mass="5842">MTLCATTPAVAQRRPYSGGVIASDIVNGVITNRCGSAQMSFETGFSFSFFVNFSV</sequence>
<comment type="caution">
    <text evidence="1">The sequence shown here is derived from an EMBL/GenBank/DDBJ whole genome shotgun (WGS) entry which is preliminary data.</text>
</comment>
<proteinExistence type="predicted"/>
<dbReference type="AlphaFoldDB" id="V7IUS8"/>
<dbReference type="Proteomes" id="UP000018534">
    <property type="component" value="Unassembled WGS sequence"/>
</dbReference>
<organism evidence="1 2">
    <name type="scientific">Salmonella enterica subsp. enterica serovar Cubana str. 76814</name>
    <dbReference type="NCBI Taxonomy" id="1192560"/>
    <lineage>
        <taxon>Bacteria</taxon>
        <taxon>Pseudomonadati</taxon>
        <taxon>Pseudomonadota</taxon>
        <taxon>Gammaproteobacteria</taxon>
        <taxon>Enterobacterales</taxon>
        <taxon>Enterobacteriaceae</taxon>
        <taxon>Salmonella</taxon>
    </lineage>
</organism>
<name>V7IUS8_SALET</name>
<evidence type="ECO:0000313" key="1">
    <source>
        <dbReference type="EMBL" id="ETA88637.1"/>
    </source>
</evidence>
<dbReference type="HOGENOM" id="CLU_3029805_0_0_6"/>
<reference evidence="1 2" key="1">
    <citation type="journal article" date="2014" name="Genome Announc.">
        <title>Whole-Genome Sequencing of Salmonella enterica subsp. enterica Serovar Cubana Strains Isolated from Agricultural Sources.</title>
        <authorList>
            <person name="Benahmed F.H."/>
            <person name="Gopinath G.R."/>
            <person name="Wang H."/>
            <person name="Jean-Gilles Beaubrun J."/>
            <person name="Grim C."/>
            <person name="Cheng C.M."/>
            <person name="McClelland M."/>
            <person name="Ayers S."/>
            <person name="Abbott J."/>
            <person name="Desai P."/>
            <person name="Frye J.G."/>
            <person name="Weinstock G."/>
            <person name="Hammack T.S."/>
            <person name="Hanes D.E."/>
            <person name="Rasmussen M.A."/>
            <person name="Davidson M.K."/>
        </authorList>
    </citation>
    <scope>NUCLEOTIDE SEQUENCE [LARGE SCALE GENOMIC DNA]</scope>
    <source>
        <strain evidence="1">76814</strain>
    </source>
</reference>
<gene>
    <name evidence="1" type="ORF">A628_01408</name>
</gene>
<protein>
    <submittedName>
        <fullName evidence="1">Uncharacterized protein</fullName>
    </submittedName>
</protein>
<dbReference type="EMBL" id="AZGR01000028">
    <property type="protein sequence ID" value="ETA88637.1"/>
    <property type="molecule type" value="Genomic_DNA"/>
</dbReference>
<evidence type="ECO:0000313" key="2">
    <source>
        <dbReference type="Proteomes" id="UP000018534"/>
    </source>
</evidence>